<evidence type="ECO:0000256" key="1">
    <source>
        <dbReference type="ARBA" id="ARBA00004651"/>
    </source>
</evidence>
<dbReference type="AlphaFoldDB" id="A0A9E4K0N1"/>
<evidence type="ECO:0000256" key="4">
    <source>
        <dbReference type="ARBA" id="ARBA00022692"/>
    </source>
</evidence>
<dbReference type="GO" id="GO:0005886">
    <property type="term" value="C:plasma membrane"/>
    <property type="evidence" value="ECO:0007669"/>
    <property type="project" value="UniProtKB-SubCell"/>
</dbReference>
<dbReference type="Gene3D" id="6.10.250.2080">
    <property type="match status" value="1"/>
</dbReference>
<dbReference type="InterPro" id="IPR006135">
    <property type="entry name" value="T3SS_substrate_exporter"/>
</dbReference>
<dbReference type="PRINTS" id="PR00950">
    <property type="entry name" value="TYPE3IMSPROT"/>
</dbReference>
<dbReference type="GO" id="GO:0009306">
    <property type="term" value="P:protein secretion"/>
    <property type="evidence" value="ECO:0007669"/>
    <property type="project" value="InterPro"/>
</dbReference>
<dbReference type="InterPro" id="IPR029025">
    <property type="entry name" value="T3SS_substrate_exporter_C"/>
</dbReference>
<comment type="similarity">
    <text evidence="2">Belongs to the type III secretion exporter family.</text>
</comment>
<name>A0A9E4K0N1_9GAMM</name>
<dbReference type="InterPro" id="IPR006307">
    <property type="entry name" value="BsaZ-like"/>
</dbReference>
<protein>
    <submittedName>
        <fullName evidence="10">Type III secretion system export apparatus subunit SctU</fullName>
    </submittedName>
</protein>
<keyword evidence="7 9" id="KW-0472">Membrane</keyword>
<dbReference type="Gene3D" id="3.40.1690.10">
    <property type="entry name" value="secretion proteins EscU"/>
    <property type="match status" value="1"/>
</dbReference>
<sequence length="385" mass="42890">MADKNDSGDKTEKPTPKKLKDAIKKGDVAKSKDVSSTGVMILWIVLLGVSLYYIIDRFAALLSITLSQAGRNVDFAYLLTAIGRESFDTLIELTALLIIPAAILGTLVEFLQAGPVMTLEKVKPKMEHLNPASGIKRMFSMDNLVEVIKSIAKTALLFLIGWLVLKAWIPDLVKLPQTMTNLIGTTFWGMLLSLLLWSIGIFLFIAILDAGYQRFSYIKKLRMSMRDIKQEHKENEGDPMIKQQRRQAHQEWSQQSAAEAAGSANVIVVNPTHLAIALDYDREKTPVPTVSAKGEDLVARAMRESAQSAHVPILRNIDLARTLYSDTKEGDVIPSELFDVMAEVILWATQVRKRIDNELEDDGKKSKQIKAPGEDLTRYPDEAAL</sequence>
<dbReference type="EMBL" id="JAEPDI010000001">
    <property type="protein sequence ID" value="MCG7937446.1"/>
    <property type="molecule type" value="Genomic_DNA"/>
</dbReference>
<dbReference type="Pfam" id="PF01312">
    <property type="entry name" value="Bac_export_2"/>
    <property type="match status" value="1"/>
</dbReference>
<keyword evidence="3" id="KW-1003">Cell membrane</keyword>
<evidence type="ECO:0000256" key="8">
    <source>
        <dbReference type="SAM" id="MobiDB-lite"/>
    </source>
</evidence>
<dbReference type="SUPFAM" id="SSF160544">
    <property type="entry name" value="EscU C-terminal domain-like"/>
    <property type="match status" value="1"/>
</dbReference>
<comment type="subcellular location">
    <subcellularLocation>
        <location evidence="1">Cell membrane</location>
        <topology evidence="1">Multi-pass membrane protein</topology>
    </subcellularLocation>
</comment>
<evidence type="ECO:0000256" key="5">
    <source>
        <dbReference type="ARBA" id="ARBA00022989"/>
    </source>
</evidence>
<gene>
    <name evidence="10" type="primary">sctU</name>
    <name evidence="10" type="ORF">JAZ04_01120</name>
</gene>
<feature type="transmembrane region" description="Helical" evidence="9">
    <location>
        <begin position="189"/>
        <end position="212"/>
    </location>
</feature>
<keyword evidence="4 9" id="KW-0812">Transmembrane</keyword>
<evidence type="ECO:0000256" key="3">
    <source>
        <dbReference type="ARBA" id="ARBA00022475"/>
    </source>
</evidence>
<keyword evidence="5 9" id="KW-1133">Transmembrane helix</keyword>
<evidence type="ECO:0000256" key="2">
    <source>
        <dbReference type="ARBA" id="ARBA00010690"/>
    </source>
</evidence>
<reference evidence="10" key="1">
    <citation type="journal article" date="2021" name="Proc. Natl. Acad. Sci. U.S.A.">
        <title>Global biogeography of chemosynthetic symbionts reveals both localized and globally distributed symbiont groups. .</title>
        <authorList>
            <person name="Osvatic J.T."/>
            <person name="Wilkins L.G.E."/>
            <person name="Leibrecht L."/>
            <person name="Leray M."/>
            <person name="Zauner S."/>
            <person name="Polzin J."/>
            <person name="Camacho Y."/>
            <person name="Gros O."/>
            <person name="van Gils J.A."/>
            <person name="Eisen J.A."/>
            <person name="Petersen J.M."/>
            <person name="Yuen B."/>
        </authorList>
    </citation>
    <scope>NUCLEOTIDE SEQUENCE</scope>
    <source>
        <strain evidence="10">MAGL173</strain>
    </source>
</reference>
<feature type="transmembrane region" description="Helical" evidence="9">
    <location>
        <begin position="147"/>
        <end position="169"/>
    </location>
</feature>
<feature type="transmembrane region" description="Helical" evidence="9">
    <location>
        <begin position="34"/>
        <end position="55"/>
    </location>
</feature>
<evidence type="ECO:0000313" key="10">
    <source>
        <dbReference type="EMBL" id="MCG7937446.1"/>
    </source>
</evidence>
<organism evidence="10 11">
    <name type="scientific">Candidatus Thiodiazotropha lotti</name>
    <dbReference type="NCBI Taxonomy" id="2792787"/>
    <lineage>
        <taxon>Bacteria</taxon>
        <taxon>Pseudomonadati</taxon>
        <taxon>Pseudomonadota</taxon>
        <taxon>Gammaproteobacteria</taxon>
        <taxon>Chromatiales</taxon>
        <taxon>Sedimenticolaceae</taxon>
        <taxon>Candidatus Thiodiazotropha</taxon>
    </lineage>
</organism>
<evidence type="ECO:0000256" key="9">
    <source>
        <dbReference type="SAM" id="Phobius"/>
    </source>
</evidence>
<evidence type="ECO:0000256" key="7">
    <source>
        <dbReference type="ARBA" id="ARBA00023136"/>
    </source>
</evidence>
<feature type="compositionally biased region" description="Basic and acidic residues" evidence="8">
    <location>
        <begin position="372"/>
        <end position="385"/>
    </location>
</feature>
<dbReference type="PANTHER" id="PTHR30531:SF14">
    <property type="entry name" value="SURFACE PRESENTATION OF ANTIGENS PROTEIN SPAS"/>
    <property type="match status" value="1"/>
</dbReference>
<dbReference type="PANTHER" id="PTHR30531">
    <property type="entry name" value="FLAGELLAR BIOSYNTHETIC PROTEIN FLHB"/>
    <property type="match status" value="1"/>
</dbReference>
<dbReference type="Proteomes" id="UP000886687">
    <property type="component" value="Unassembled WGS sequence"/>
</dbReference>
<comment type="caution">
    <text evidence="10">The sequence shown here is derived from an EMBL/GenBank/DDBJ whole genome shotgun (WGS) entry which is preliminary data.</text>
</comment>
<feature type="transmembrane region" description="Helical" evidence="9">
    <location>
        <begin position="93"/>
        <end position="111"/>
    </location>
</feature>
<dbReference type="NCBIfam" id="TIGR01404">
    <property type="entry name" value="FlhB_rel_III"/>
    <property type="match status" value="1"/>
</dbReference>
<keyword evidence="6" id="KW-0843">Virulence</keyword>
<proteinExistence type="inferred from homology"/>
<accession>A0A9E4K0N1</accession>
<evidence type="ECO:0000313" key="11">
    <source>
        <dbReference type="Proteomes" id="UP000886687"/>
    </source>
</evidence>
<feature type="region of interest" description="Disordered" evidence="8">
    <location>
        <begin position="360"/>
        <end position="385"/>
    </location>
</feature>
<evidence type="ECO:0000256" key="6">
    <source>
        <dbReference type="ARBA" id="ARBA00023026"/>
    </source>
</evidence>